<feature type="region of interest" description="Disordered" evidence="6">
    <location>
        <begin position="330"/>
        <end position="364"/>
    </location>
</feature>
<dbReference type="PANTHER" id="PTHR22807:SF4">
    <property type="entry name" value="28S RRNA (CYTOSINE-C(5))-METHYLTRANSFERASE"/>
    <property type="match status" value="1"/>
</dbReference>
<dbReference type="PRINTS" id="PR02008">
    <property type="entry name" value="RCMTFAMILY"/>
</dbReference>
<gene>
    <name evidence="8" type="ORF">WJX75_001613</name>
</gene>
<feature type="compositionally biased region" description="Basic and acidic residues" evidence="6">
    <location>
        <begin position="398"/>
        <end position="424"/>
    </location>
</feature>
<comment type="similarity">
    <text evidence="5">Belongs to the class I-like SAM-binding methyltransferase superfamily. RsmB/NOP family.</text>
</comment>
<evidence type="ECO:0000313" key="8">
    <source>
        <dbReference type="EMBL" id="KAK9907331.1"/>
    </source>
</evidence>
<evidence type="ECO:0000256" key="2">
    <source>
        <dbReference type="ARBA" id="ARBA00022679"/>
    </source>
</evidence>
<dbReference type="PROSITE" id="PS51686">
    <property type="entry name" value="SAM_MT_RSMB_NOP"/>
    <property type="match status" value="1"/>
</dbReference>
<dbReference type="Gene3D" id="3.30.70.1170">
    <property type="entry name" value="Sun protein, domain 3"/>
    <property type="match status" value="1"/>
</dbReference>
<feature type="binding site" evidence="5">
    <location>
        <begin position="232"/>
        <end position="238"/>
    </location>
    <ligand>
        <name>S-adenosyl-L-methionine</name>
        <dbReference type="ChEBI" id="CHEBI:59789"/>
    </ligand>
</feature>
<evidence type="ECO:0000256" key="5">
    <source>
        <dbReference type="PROSITE-ProRule" id="PRU01023"/>
    </source>
</evidence>
<evidence type="ECO:0000313" key="9">
    <source>
        <dbReference type="Proteomes" id="UP001491310"/>
    </source>
</evidence>
<feature type="active site" description="Nucleophile" evidence="5">
    <location>
        <position position="456"/>
    </location>
</feature>
<feature type="region of interest" description="Disordered" evidence="6">
    <location>
        <begin position="387"/>
        <end position="424"/>
    </location>
</feature>
<feature type="compositionally biased region" description="Polar residues" evidence="6">
    <location>
        <begin position="340"/>
        <end position="351"/>
    </location>
</feature>
<dbReference type="InterPro" id="IPR001678">
    <property type="entry name" value="MeTrfase_RsmB-F_NOP2_dom"/>
</dbReference>
<dbReference type="SUPFAM" id="SSF53335">
    <property type="entry name" value="S-adenosyl-L-methionine-dependent methyltransferases"/>
    <property type="match status" value="1"/>
</dbReference>
<dbReference type="EMBL" id="JALJOT010000009">
    <property type="protein sequence ID" value="KAK9907331.1"/>
    <property type="molecule type" value="Genomic_DNA"/>
</dbReference>
<dbReference type="Pfam" id="PF21153">
    <property type="entry name" value="NSUN5_N"/>
    <property type="match status" value="1"/>
</dbReference>
<keyword evidence="4 5" id="KW-0694">RNA-binding</keyword>
<dbReference type="InterPro" id="IPR049560">
    <property type="entry name" value="MeTrfase_RsmB-F_NOP2_cat"/>
</dbReference>
<dbReference type="Proteomes" id="UP001491310">
    <property type="component" value="Unassembled WGS sequence"/>
</dbReference>
<reference evidence="8 9" key="1">
    <citation type="journal article" date="2024" name="Nat. Commun.">
        <title>Phylogenomics reveals the evolutionary origins of lichenization in chlorophyte algae.</title>
        <authorList>
            <person name="Puginier C."/>
            <person name="Libourel C."/>
            <person name="Otte J."/>
            <person name="Skaloud P."/>
            <person name="Haon M."/>
            <person name="Grisel S."/>
            <person name="Petersen M."/>
            <person name="Berrin J.G."/>
            <person name="Delaux P.M."/>
            <person name="Dal Grande F."/>
            <person name="Keller J."/>
        </authorList>
    </citation>
    <scope>NUCLEOTIDE SEQUENCE [LARGE SCALE GENOMIC DNA]</scope>
    <source>
        <strain evidence="8 9">SAG 216-7</strain>
    </source>
</reference>
<keyword evidence="1 5" id="KW-0489">Methyltransferase</keyword>
<feature type="binding site" evidence="5">
    <location>
        <position position="256"/>
    </location>
    <ligand>
        <name>S-adenosyl-L-methionine</name>
        <dbReference type="ChEBI" id="CHEBI:59789"/>
    </ligand>
</feature>
<keyword evidence="9" id="KW-1185">Reference proteome</keyword>
<evidence type="ECO:0000259" key="7">
    <source>
        <dbReference type="PROSITE" id="PS51686"/>
    </source>
</evidence>
<evidence type="ECO:0000256" key="3">
    <source>
        <dbReference type="ARBA" id="ARBA00022691"/>
    </source>
</evidence>
<feature type="binding site" evidence="5">
    <location>
        <position position="283"/>
    </location>
    <ligand>
        <name>S-adenosyl-L-methionine</name>
        <dbReference type="ChEBI" id="CHEBI:59789"/>
    </ligand>
</feature>
<dbReference type="Pfam" id="PF21148">
    <property type="entry name" value="NSUN5_fdxn-like"/>
    <property type="match status" value="1"/>
</dbReference>
<dbReference type="InterPro" id="IPR048889">
    <property type="entry name" value="NSUN5_RCM1_N"/>
</dbReference>
<dbReference type="Gene3D" id="3.40.50.150">
    <property type="entry name" value="Vaccinia Virus protein VP39"/>
    <property type="match status" value="1"/>
</dbReference>
<protein>
    <recommendedName>
        <fullName evidence="7">SAM-dependent MTase RsmB/NOP-type domain-containing protein</fullName>
    </recommendedName>
</protein>
<evidence type="ECO:0000256" key="4">
    <source>
        <dbReference type="ARBA" id="ARBA00022884"/>
    </source>
</evidence>
<dbReference type="PANTHER" id="PTHR22807">
    <property type="entry name" value="NOP2 YEAST -RELATED NOL1/NOP2/FMU SUN DOMAIN-CONTAINING"/>
    <property type="match status" value="1"/>
</dbReference>
<organism evidence="8 9">
    <name type="scientific">Coccomyxa subellipsoidea</name>
    <dbReference type="NCBI Taxonomy" id="248742"/>
    <lineage>
        <taxon>Eukaryota</taxon>
        <taxon>Viridiplantae</taxon>
        <taxon>Chlorophyta</taxon>
        <taxon>core chlorophytes</taxon>
        <taxon>Trebouxiophyceae</taxon>
        <taxon>Trebouxiophyceae incertae sedis</taxon>
        <taxon>Coccomyxaceae</taxon>
        <taxon>Coccomyxa</taxon>
    </lineage>
</organism>
<proteinExistence type="inferred from homology"/>
<feature type="binding site" evidence="5">
    <location>
        <position position="304"/>
    </location>
    <ligand>
        <name>S-adenosyl-L-methionine</name>
        <dbReference type="ChEBI" id="CHEBI:59789"/>
    </ligand>
</feature>
<keyword evidence="2 5" id="KW-0808">Transferase</keyword>
<dbReference type="InterPro" id="IPR023267">
    <property type="entry name" value="RCMT"/>
</dbReference>
<accession>A0ABR2YKY0</accession>
<keyword evidence="3 5" id="KW-0949">S-adenosyl-L-methionine</keyword>
<feature type="domain" description="SAM-dependent MTase RsmB/NOP-type" evidence="7">
    <location>
        <begin position="131"/>
        <end position="524"/>
    </location>
</feature>
<dbReference type="InterPro" id="IPR029063">
    <property type="entry name" value="SAM-dependent_MTases_sf"/>
</dbReference>
<name>A0ABR2YKY0_9CHLO</name>
<evidence type="ECO:0000256" key="6">
    <source>
        <dbReference type="SAM" id="MobiDB-lite"/>
    </source>
</evidence>
<dbReference type="InterPro" id="IPR049561">
    <property type="entry name" value="NSUN5_7_fdxn-like"/>
</dbReference>
<dbReference type="CDD" id="cd02440">
    <property type="entry name" value="AdoMet_MTases"/>
    <property type="match status" value="1"/>
</dbReference>
<evidence type="ECO:0000256" key="1">
    <source>
        <dbReference type="ARBA" id="ARBA00022603"/>
    </source>
</evidence>
<dbReference type="Pfam" id="PF01189">
    <property type="entry name" value="Methyltr_RsmB-F"/>
    <property type="match status" value="1"/>
</dbReference>
<comment type="caution">
    <text evidence="8">The sequence shown here is derived from an EMBL/GenBank/DDBJ whole genome shotgun (WGS) entry which is preliminary data.</text>
</comment>
<sequence length="530" mass="56387">MGKKKPAASAIAKMLHADATGTGGASIKSLTLGPAIQAKKATYAVTCETLRMLPVIQQLVSEAGLLEQDPRLSQETAFVLCYEVLFGEGLRQKGPAERLVLSAQPALEQQLAAMLAEAGVAHARDLVKESAQSAAAQRRPRSARVNTLKMSVAEALSWLRTPKEKQPAKLAQLGKQVSADELLPDVLLFPAATDLHDHPLVKSSCLILQSKASCMPAHALAPEPGWDVLDACAAPGNKTTHLAALMQGEGSVLAFDKDPRRLQCLKANAAATGAHCIRARVADFLQLPLATSPEFRNVKGALVDPSCSGSGTTLSRMDFLLPSHAAQLSLGPASGRTAESKSAGSGMQQSRAAEESNDTPGCAEQQANLGSVNLAEHEGHISREEREVLGSAEAPGDETAHRAESGEHDGEHLAGRGDSGKRSEVDRVERLARFQEAAVRHALTLPALQRLVYSTCSVHERENEAVVAAVLPYTRELGFELVDPFPRWHRRGLAGSVEGAEKLVRTHAVEDGTDGFFLAVFQRGPESSEP</sequence>